<feature type="domain" description="Luciferase-like" evidence="5">
    <location>
        <begin position="7"/>
        <end position="273"/>
    </location>
</feature>
<name>A0A8A4ZD89_9MICO</name>
<dbReference type="PANTHER" id="PTHR42847">
    <property type="entry name" value="ALKANESULFONATE MONOOXYGENASE"/>
    <property type="match status" value="1"/>
</dbReference>
<gene>
    <name evidence="6" type="ORF">J4E96_18845</name>
</gene>
<accession>A0A8A4ZD89</accession>
<keyword evidence="2" id="KW-0288">FMN</keyword>
<dbReference type="InterPro" id="IPR036661">
    <property type="entry name" value="Luciferase-like_sf"/>
</dbReference>
<dbReference type="NCBIfam" id="TIGR03560">
    <property type="entry name" value="F420_Rv1855c"/>
    <property type="match status" value="1"/>
</dbReference>
<evidence type="ECO:0000259" key="5">
    <source>
        <dbReference type="Pfam" id="PF00296"/>
    </source>
</evidence>
<dbReference type="GO" id="GO:0008726">
    <property type="term" value="F:alkanesulfonate monooxygenase activity"/>
    <property type="evidence" value="ECO:0007669"/>
    <property type="project" value="TreeGrafter"/>
</dbReference>
<dbReference type="KEGG" id="psic:J4E96_18845"/>
<dbReference type="RefSeq" id="WP_227423577.1">
    <property type="nucleotide sequence ID" value="NZ_CP071868.1"/>
</dbReference>
<dbReference type="InterPro" id="IPR011251">
    <property type="entry name" value="Luciferase-like_dom"/>
</dbReference>
<dbReference type="Pfam" id="PF00296">
    <property type="entry name" value="Bac_luciferase"/>
    <property type="match status" value="1"/>
</dbReference>
<dbReference type="InterPro" id="IPR019952">
    <property type="entry name" value="F420_OxRdatse_Rv1855c_pred"/>
</dbReference>
<dbReference type="Gene3D" id="3.20.20.30">
    <property type="entry name" value="Luciferase-like domain"/>
    <property type="match status" value="1"/>
</dbReference>
<organism evidence="6 7">
    <name type="scientific">Pengzhenrongella sicca</name>
    <dbReference type="NCBI Taxonomy" id="2819238"/>
    <lineage>
        <taxon>Bacteria</taxon>
        <taxon>Bacillati</taxon>
        <taxon>Actinomycetota</taxon>
        <taxon>Actinomycetes</taxon>
        <taxon>Micrococcales</taxon>
        <taxon>Pengzhenrongella</taxon>
    </lineage>
</organism>
<reference evidence="6" key="1">
    <citation type="submission" date="2021-03" db="EMBL/GenBank/DDBJ databases">
        <title>Pengzhenrongella sicca gen. nov., sp. nov., a new member of suborder Micrococcineae isolated from High-Arctic tundra soil.</title>
        <authorList>
            <person name="Peng F."/>
        </authorList>
    </citation>
    <scope>NUCLEOTIDE SEQUENCE</scope>
    <source>
        <strain evidence="6">LRZ-2</strain>
    </source>
</reference>
<keyword evidence="7" id="KW-1185">Reference proteome</keyword>
<dbReference type="PANTHER" id="PTHR42847:SF4">
    <property type="entry name" value="ALKANESULFONATE MONOOXYGENASE-RELATED"/>
    <property type="match status" value="1"/>
</dbReference>
<evidence type="ECO:0000313" key="7">
    <source>
        <dbReference type="Proteomes" id="UP000663937"/>
    </source>
</evidence>
<dbReference type="EMBL" id="CP071868">
    <property type="protein sequence ID" value="QTE29305.1"/>
    <property type="molecule type" value="Genomic_DNA"/>
</dbReference>
<dbReference type="Proteomes" id="UP000663937">
    <property type="component" value="Chromosome"/>
</dbReference>
<evidence type="ECO:0000256" key="4">
    <source>
        <dbReference type="ARBA" id="ARBA00023033"/>
    </source>
</evidence>
<dbReference type="InterPro" id="IPR050172">
    <property type="entry name" value="SsuD_RutA_monooxygenase"/>
</dbReference>
<keyword evidence="3" id="KW-0560">Oxidoreductase</keyword>
<evidence type="ECO:0000256" key="1">
    <source>
        <dbReference type="ARBA" id="ARBA00022630"/>
    </source>
</evidence>
<evidence type="ECO:0000256" key="2">
    <source>
        <dbReference type="ARBA" id="ARBA00022643"/>
    </source>
</evidence>
<protein>
    <submittedName>
        <fullName evidence="6">LLM class F420-dependent oxidoreductase</fullName>
    </submittedName>
</protein>
<keyword evidence="1" id="KW-0285">Flavoprotein</keyword>
<keyword evidence="4" id="KW-0503">Monooxygenase</keyword>
<proteinExistence type="predicted"/>
<dbReference type="SUPFAM" id="SSF51679">
    <property type="entry name" value="Bacterial luciferase-like"/>
    <property type="match status" value="1"/>
</dbReference>
<evidence type="ECO:0000256" key="3">
    <source>
        <dbReference type="ARBA" id="ARBA00023002"/>
    </source>
</evidence>
<dbReference type="GO" id="GO:0046306">
    <property type="term" value="P:alkanesulfonate catabolic process"/>
    <property type="evidence" value="ECO:0007669"/>
    <property type="project" value="TreeGrafter"/>
</dbReference>
<sequence length="315" mass="33207">MDLRIFTEPQQGASYDDLLAVARATETLGFDAFFRSDHFQRMGDGDPLPGPTDAWTTLAGLARETSRIRLGTLVTSATFRHPGVLAVQVAQVDQMSGGRVELGLGAGWFAAEHAAYGIPFPAKRFGLLTEQLEVLTGLWGTPVGERFDHAGEHYTLTDSPALPKPVQASPLDPARAGVPIIVGGNGPKRTPALAARFAAEYNAAFPAKADIATRFATVRAACESIGRDPDSLVYSVALVLCAGATDAEVARRAAAIGREPAELRANGVAGTTAEVVDTLGALGELGASRVYLQVLDLHDLDHLDLVAREVMPALA</sequence>
<evidence type="ECO:0000313" key="6">
    <source>
        <dbReference type="EMBL" id="QTE29305.1"/>
    </source>
</evidence>
<dbReference type="AlphaFoldDB" id="A0A8A4ZD89"/>